<dbReference type="InterPro" id="IPR004107">
    <property type="entry name" value="Integrase_SAM-like_N"/>
</dbReference>
<protein>
    <submittedName>
        <fullName evidence="7">Phage-related integrase/recombinase</fullName>
    </submittedName>
</protein>
<feature type="domain" description="Tyr recombinase" evidence="5">
    <location>
        <begin position="131"/>
        <end position="312"/>
    </location>
</feature>
<keyword evidence="8" id="KW-1185">Reference proteome</keyword>
<dbReference type="AlphaFoldDB" id="Q5WIE2"/>
<dbReference type="InterPro" id="IPR044068">
    <property type="entry name" value="CB"/>
</dbReference>
<dbReference type="Gene3D" id="1.10.443.10">
    <property type="entry name" value="Intergrase catalytic core"/>
    <property type="match status" value="1"/>
</dbReference>
<dbReference type="RefSeq" id="WP_011246176.1">
    <property type="nucleotide sequence ID" value="NC_006582.1"/>
</dbReference>
<evidence type="ECO:0000313" key="8">
    <source>
        <dbReference type="Proteomes" id="UP000001168"/>
    </source>
</evidence>
<evidence type="ECO:0000256" key="3">
    <source>
        <dbReference type="ARBA" id="ARBA00023172"/>
    </source>
</evidence>
<dbReference type="InterPro" id="IPR010998">
    <property type="entry name" value="Integrase_recombinase_N"/>
</dbReference>
<accession>Q5WIE2</accession>
<dbReference type="InterPro" id="IPR050090">
    <property type="entry name" value="Tyrosine_recombinase_XerCD"/>
</dbReference>
<dbReference type="InterPro" id="IPR011010">
    <property type="entry name" value="DNA_brk_join_enz"/>
</dbReference>
<dbReference type="InterPro" id="IPR002104">
    <property type="entry name" value="Integrase_catalytic"/>
</dbReference>
<dbReference type="HOGENOM" id="CLU_027562_9_2_9"/>
<name>Q5WIE2_SHOC1</name>
<dbReference type="KEGG" id="bcl:ABC1325"/>
<organism evidence="7 8">
    <name type="scientific">Shouchella clausii (strain KSM-K16)</name>
    <name type="common">Alkalihalobacillus clausii</name>
    <dbReference type="NCBI Taxonomy" id="66692"/>
    <lineage>
        <taxon>Bacteria</taxon>
        <taxon>Bacillati</taxon>
        <taxon>Bacillota</taxon>
        <taxon>Bacilli</taxon>
        <taxon>Bacillales</taxon>
        <taxon>Bacillaceae</taxon>
        <taxon>Shouchella</taxon>
    </lineage>
</organism>
<dbReference type="GO" id="GO:0003677">
    <property type="term" value="F:DNA binding"/>
    <property type="evidence" value="ECO:0007669"/>
    <property type="project" value="UniProtKB-UniRule"/>
</dbReference>
<dbReference type="PANTHER" id="PTHR30349">
    <property type="entry name" value="PHAGE INTEGRASE-RELATED"/>
    <property type="match status" value="1"/>
</dbReference>
<dbReference type="PANTHER" id="PTHR30349:SF81">
    <property type="entry name" value="TYROSINE RECOMBINASE XERC"/>
    <property type="match status" value="1"/>
</dbReference>
<dbReference type="PROSITE" id="PS51900">
    <property type="entry name" value="CB"/>
    <property type="match status" value="1"/>
</dbReference>
<dbReference type="CDD" id="cd00397">
    <property type="entry name" value="DNA_BRE_C"/>
    <property type="match status" value="1"/>
</dbReference>
<reference evidence="7 8" key="2">
    <citation type="journal article" date="1995" name="Appl. Microbiol. Biotechnol.">
        <title>Purification and properties of an alkaline protease from alkalophilic Bacillus sp. KSM-K16.</title>
        <authorList>
            <person name="Kobayashi T."/>
            <person name="Hakamada Y."/>
            <person name="Adachi S."/>
            <person name="Hitomi J."/>
            <person name="Yoshimatsu T."/>
            <person name="Koike K."/>
            <person name="Kawai S."/>
            <person name="Ito S."/>
        </authorList>
    </citation>
    <scope>NUCLEOTIDE SEQUENCE [LARGE SCALE GENOMIC DNA]</scope>
    <source>
        <strain evidence="7 8">KSM-K16</strain>
    </source>
</reference>
<dbReference type="Proteomes" id="UP000001168">
    <property type="component" value="Chromosome"/>
</dbReference>
<evidence type="ECO:0000313" key="7">
    <source>
        <dbReference type="EMBL" id="BAD63863.1"/>
    </source>
</evidence>
<evidence type="ECO:0000256" key="4">
    <source>
        <dbReference type="PROSITE-ProRule" id="PRU01248"/>
    </source>
</evidence>
<dbReference type="InterPro" id="IPR013762">
    <property type="entry name" value="Integrase-like_cat_sf"/>
</dbReference>
<dbReference type="PROSITE" id="PS51898">
    <property type="entry name" value="TYR_RECOMBINASE"/>
    <property type="match status" value="1"/>
</dbReference>
<keyword evidence="1" id="KW-0229">DNA integration</keyword>
<keyword evidence="2 4" id="KW-0238">DNA-binding</keyword>
<keyword evidence="3" id="KW-0233">DNA recombination</keyword>
<dbReference type="Gene3D" id="1.10.150.130">
    <property type="match status" value="1"/>
</dbReference>
<reference evidence="8" key="4">
    <citation type="submission" date="2003-10" db="EMBL/GenBank/DDBJ databases">
        <title>The complete genome sequence of the alkaliphilic Bacillus clausii KSM-K16.</title>
        <authorList>
            <person name="Takaki Y."/>
            <person name="Kageyama Y."/>
            <person name="Shimamura S."/>
            <person name="Suzuki H."/>
            <person name="Nishi S."/>
            <person name="Hatada Y."/>
            <person name="Kawai S."/>
            <person name="Ito S."/>
            <person name="Horikoshi K."/>
        </authorList>
    </citation>
    <scope>NUCLEOTIDE SEQUENCE [LARGE SCALE GENOMIC DNA]</scope>
    <source>
        <strain evidence="8">KSM-K16</strain>
    </source>
</reference>
<dbReference type="GO" id="GO:0015074">
    <property type="term" value="P:DNA integration"/>
    <property type="evidence" value="ECO:0007669"/>
    <property type="project" value="UniProtKB-KW"/>
</dbReference>
<dbReference type="SUPFAM" id="SSF56349">
    <property type="entry name" value="DNA breaking-rejoining enzymes"/>
    <property type="match status" value="1"/>
</dbReference>
<dbReference type="eggNOG" id="COG4974">
    <property type="taxonomic scope" value="Bacteria"/>
</dbReference>
<dbReference type="GO" id="GO:0006310">
    <property type="term" value="P:DNA recombination"/>
    <property type="evidence" value="ECO:0007669"/>
    <property type="project" value="UniProtKB-KW"/>
</dbReference>
<dbReference type="OrthoDB" id="107900at2"/>
<dbReference type="EMBL" id="AP006627">
    <property type="protein sequence ID" value="BAD63863.1"/>
    <property type="molecule type" value="Genomic_DNA"/>
</dbReference>
<feature type="domain" description="Core-binding (CB)" evidence="6">
    <location>
        <begin position="24"/>
        <end position="110"/>
    </location>
</feature>
<dbReference type="STRING" id="66692.ABC1325"/>
<evidence type="ECO:0000256" key="2">
    <source>
        <dbReference type="ARBA" id="ARBA00023125"/>
    </source>
</evidence>
<proteinExistence type="predicted"/>
<reference evidence="7 8" key="1">
    <citation type="journal article" date="1994" name="J. Ferment. Bioeng.">
        <title>Molecular cloning and nucleotide sequence of the gene for an alkaline protease from the alkalophilic Bacillus sp. KSM-K16.</title>
        <authorList>
            <person name="Hakamada Y."/>
            <person name="Kobayashi T."/>
            <person name="Hitomi J."/>
            <person name="Kawai S."/>
            <person name="Ito S."/>
        </authorList>
    </citation>
    <scope>NUCLEOTIDE SEQUENCE [LARGE SCALE GENOMIC DNA]</scope>
    <source>
        <strain evidence="7 8">KSM-K16</strain>
    </source>
</reference>
<sequence length="321" mass="37093">MAQKRRSNSINYTTDQFTIAKEDLTFEKAVELFIRDVKLKNRADATVTFYKNELKGFKRTLKEMNLPIEPAKVTPFMIEEFAFHMMEEGSKAGAVNARLRAVRALFNFLFKKRLIPENPVADLKLLKNIKGDIIPFSKDQLQRLFNQADRRTFTGLRNYVMMMVMLDTGVRVKELCQIDMVDVLWDDNSIVIRHPKNGYVRRVPISEETIKALEQYVNHRGQNIGNNALFVTLDDKRISKRQVQNFLSQYGKGASITDVRCSPHTFRHTFAKMALQGGANMFELQQILGHSSLEMVRVYVHLFSNEIGRSHRGFSPVKQLK</sequence>
<gene>
    <name evidence="7" type="ordered locus">ABC1325</name>
</gene>
<evidence type="ECO:0000259" key="6">
    <source>
        <dbReference type="PROSITE" id="PS51900"/>
    </source>
</evidence>
<dbReference type="Pfam" id="PF00589">
    <property type="entry name" value="Phage_integrase"/>
    <property type="match status" value="1"/>
</dbReference>
<evidence type="ECO:0000256" key="1">
    <source>
        <dbReference type="ARBA" id="ARBA00022908"/>
    </source>
</evidence>
<reference evidence="7 8" key="5">
    <citation type="journal article" date="2007" name="Extremophiles">
        <title>Intragenomic diversity of the V1 regions of 16S rRNA genes in high-alkaline protease-producing Bacillus clausii spp.</title>
        <authorList>
            <person name="Kageyama Y."/>
            <person name="Takaki Y."/>
            <person name="Shimamura S."/>
            <person name="Nishi S."/>
            <person name="Nogi Y."/>
            <person name="Uchimura K."/>
            <person name="Kobayashi T."/>
            <person name="Hitomi J."/>
            <person name="Ozaki K."/>
            <person name="Kawai S."/>
            <person name="Ito S."/>
            <person name="Horikoshi K."/>
        </authorList>
    </citation>
    <scope>NUCLEOTIDE SEQUENCE [LARGE SCALE GENOMIC DNA]</scope>
    <source>
        <strain evidence="7 8">KSM-K16</strain>
    </source>
</reference>
<reference evidence="7 8" key="3">
    <citation type="journal article" date="1997" name="Protein Eng.">
        <title>High-resolution crystal structure of M-protease: phylogeny aided analysis of the high-alkaline adaptation mechanism.</title>
        <authorList>
            <person name="Shirai T."/>
            <person name="Suzuki A."/>
            <person name="Yamane T."/>
            <person name="Ashida T."/>
            <person name="Kobayashi T."/>
            <person name="Ito S."/>
        </authorList>
    </citation>
    <scope>NUCLEOTIDE SEQUENCE [LARGE SCALE GENOMIC DNA]</scope>
    <source>
        <strain evidence="7 8">KSM-K16</strain>
    </source>
</reference>
<dbReference type="Pfam" id="PF02899">
    <property type="entry name" value="Phage_int_SAM_1"/>
    <property type="match status" value="1"/>
</dbReference>
<evidence type="ECO:0000259" key="5">
    <source>
        <dbReference type="PROSITE" id="PS51898"/>
    </source>
</evidence>